<feature type="transmembrane region" description="Helical" evidence="1">
    <location>
        <begin position="153"/>
        <end position="171"/>
    </location>
</feature>
<proteinExistence type="predicted"/>
<gene>
    <name evidence="2" type="ORF">P9271_13860</name>
</gene>
<evidence type="ECO:0000313" key="3">
    <source>
        <dbReference type="Proteomes" id="UP001342826"/>
    </source>
</evidence>
<keyword evidence="3" id="KW-1185">Reference proteome</keyword>
<reference evidence="2 3" key="1">
    <citation type="submission" date="2023-03" db="EMBL/GenBank/DDBJ databases">
        <title>Bacillus Genome Sequencing.</title>
        <authorList>
            <person name="Dunlap C."/>
        </authorList>
    </citation>
    <scope>NUCLEOTIDE SEQUENCE [LARGE SCALE GENOMIC DNA]</scope>
    <source>
        <strain evidence="2 3">NRS-1717</strain>
    </source>
</reference>
<feature type="transmembrane region" description="Helical" evidence="1">
    <location>
        <begin position="12"/>
        <end position="35"/>
    </location>
</feature>
<accession>A0ABU6NZ59</accession>
<evidence type="ECO:0000256" key="1">
    <source>
        <dbReference type="SAM" id="Phobius"/>
    </source>
</evidence>
<dbReference type="EMBL" id="JARTFS010000011">
    <property type="protein sequence ID" value="MED4402402.1"/>
    <property type="molecule type" value="Genomic_DNA"/>
</dbReference>
<feature type="transmembrane region" description="Helical" evidence="1">
    <location>
        <begin position="207"/>
        <end position="230"/>
    </location>
</feature>
<evidence type="ECO:0000313" key="2">
    <source>
        <dbReference type="EMBL" id="MED4402402.1"/>
    </source>
</evidence>
<name>A0ABU6NZ59_9BACI</name>
<keyword evidence="1" id="KW-1133">Transmembrane helix</keyword>
<protein>
    <recommendedName>
        <fullName evidence="4">ABC transporter permease</fullName>
    </recommendedName>
</protein>
<dbReference type="Proteomes" id="UP001342826">
    <property type="component" value="Unassembled WGS sequence"/>
</dbReference>
<organism evidence="2 3">
    <name type="scientific">Metabacillus fastidiosus</name>
    <dbReference type="NCBI Taxonomy" id="1458"/>
    <lineage>
        <taxon>Bacteria</taxon>
        <taxon>Bacillati</taxon>
        <taxon>Bacillota</taxon>
        <taxon>Bacilli</taxon>
        <taxon>Bacillales</taxon>
        <taxon>Bacillaceae</taxon>
        <taxon>Metabacillus</taxon>
    </lineage>
</organism>
<feature type="transmembrane region" description="Helical" evidence="1">
    <location>
        <begin position="86"/>
        <end position="106"/>
    </location>
</feature>
<feature type="transmembrane region" description="Helical" evidence="1">
    <location>
        <begin position="41"/>
        <end position="65"/>
    </location>
</feature>
<comment type="caution">
    <text evidence="2">The sequence shown here is derived from an EMBL/GenBank/DDBJ whole genome shotgun (WGS) entry which is preliminary data.</text>
</comment>
<keyword evidence="1" id="KW-0812">Transmembrane</keyword>
<feature type="transmembrane region" description="Helical" evidence="1">
    <location>
        <begin position="126"/>
        <end position="146"/>
    </location>
</feature>
<sequence>MTGFIRYQFISYIRSLKIIPPLIVFITWVIILYFYENVPVLSSYAVTSIVVYLVMTWVAMTVFSIEEENEKNILFVQLGSKHRYICGKWIICVIIACIMIICAIIYPIMMGNFSRDVTFVDIVLSIYSHLFSALFGIGVGSFFSITSFAGKKYAWLLAVLVIVISISYEGLVEKLSMLKWLLLVFPPVAQVIKHLSGNDIVHIGKDFWLLAVWIIAYTVISFIITIRLFLRKER</sequence>
<dbReference type="RefSeq" id="WP_066232621.1">
    <property type="nucleotide sequence ID" value="NZ_JARTFQ010000005.1"/>
</dbReference>
<dbReference type="GeneID" id="301142205"/>
<evidence type="ECO:0008006" key="4">
    <source>
        <dbReference type="Google" id="ProtNLM"/>
    </source>
</evidence>
<keyword evidence="1" id="KW-0472">Membrane</keyword>